<protein>
    <submittedName>
        <fullName evidence="5">Glycosyl transferase family 1</fullName>
    </submittedName>
</protein>
<keyword evidence="1 5" id="KW-0808">Transferase</keyword>
<dbReference type="GO" id="GO:0009103">
    <property type="term" value="P:lipopolysaccharide biosynthetic process"/>
    <property type="evidence" value="ECO:0007669"/>
    <property type="project" value="TreeGrafter"/>
</dbReference>
<dbReference type="CDD" id="cd03818">
    <property type="entry name" value="GT4_ExpC-like"/>
    <property type="match status" value="1"/>
</dbReference>
<dbReference type="Pfam" id="PF00534">
    <property type="entry name" value="Glycos_transf_1"/>
    <property type="match status" value="1"/>
</dbReference>
<feature type="domain" description="Glycosyl transferase family 1" evidence="3">
    <location>
        <begin position="238"/>
        <end position="408"/>
    </location>
</feature>
<evidence type="ECO:0000256" key="2">
    <source>
        <dbReference type="SAM" id="MobiDB-lite"/>
    </source>
</evidence>
<organism evidence="5 6">
    <name type="scientific">Ralstonia solanacearum K60</name>
    <dbReference type="NCBI Taxonomy" id="1091042"/>
    <lineage>
        <taxon>Bacteria</taxon>
        <taxon>Pseudomonadati</taxon>
        <taxon>Pseudomonadota</taxon>
        <taxon>Betaproteobacteria</taxon>
        <taxon>Burkholderiales</taxon>
        <taxon>Burkholderiaceae</taxon>
        <taxon>Ralstonia</taxon>
        <taxon>Ralstonia solanacearum species complex</taxon>
    </lineage>
</organism>
<comment type="caution">
    <text evidence="5">The sequence shown here is derived from an EMBL/GenBank/DDBJ whole genome shotgun (WGS) entry which is preliminary data.</text>
</comment>
<reference evidence="5 6" key="1">
    <citation type="submission" date="2017-04" db="EMBL/GenBank/DDBJ databases">
        <title>Genome Announcement: Closed genomes of Ralstonia solanacearum strains K60, UW551, and UW700.</title>
        <authorList>
            <person name="Hayes M."/>
            <person name="Macintyre A.M."/>
            <person name="Allen C."/>
        </authorList>
    </citation>
    <scope>NUCLEOTIDE SEQUENCE [LARGE SCALE GENOMIC DNA]</scope>
    <source>
        <strain evidence="5 6">UW25</strain>
    </source>
</reference>
<evidence type="ECO:0000313" key="6">
    <source>
        <dbReference type="Proteomes" id="UP000216164"/>
    </source>
</evidence>
<dbReference type="PANTHER" id="PTHR46401">
    <property type="entry name" value="GLYCOSYLTRANSFERASE WBBK-RELATED"/>
    <property type="match status" value="1"/>
</dbReference>
<accession>A0AAP7ZP79</accession>
<dbReference type="InterPro" id="IPR001296">
    <property type="entry name" value="Glyco_trans_1"/>
</dbReference>
<dbReference type="Proteomes" id="UP000216164">
    <property type="component" value="Unassembled WGS sequence"/>
</dbReference>
<dbReference type="InterPro" id="IPR022623">
    <property type="entry name" value="Glyco_trans_4"/>
</dbReference>
<dbReference type="Pfam" id="PF12000">
    <property type="entry name" value="Glyco_trans_4_3"/>
    <property type="match status" value="1"/>
</dbReference>
<name>A0AAP7ZP79_RALSL</name>
<evidence type="ECO:0000259" key="3">
    <source>
        <dbReference type="Pfam" id="PF00534"/>
    </source>
</evidence>
<evidence type="ECO:0000259" key="4">
    <source>
        <dbReference type="Pfam" id="PF12000"/>
    </source>
</evidence>
<evidence type="ECO:0000313" key="5">
    <source>
        <dbReference type="EMBL" id="OYQ14049.1"/>
    </source>
</evidence>
<dbReference type="AlphaFoldDB" id="A0AAP7ZP79"/>
<sequence length="432" mass="48089">MRADLGQPPVHATGGPGTSNRHPAQPQPPGASVLFIHQNFPGQFRHIAADLAQSPGWRVLAIGRDTAPGMPGVQLIRYRPHRTVRAETHHYLRSYEDGVLHGQAVLRILLDLKAKGYRPDIIVAHPGWGESLFAKEAFPDAKLVHFCEYYYHTKGADADFDPEFPLSVDSAARIRARNALHLLNLEQCDLGITPTHWQHQLHPQAYRDKIVVAHEGIPVEQLGPDPNATLTLPNGTTLRAGEPIVTYVARNLEPHRGFHQFMRALPIILREHASCQVVIVGGDGVSYGNPPTDAANWREKLLRENPVDLNRVHFLGKVPYETYKRVLQVSAAHVYLTYPFVLSWSMLEAMACGCLVIGSRTAPVEEVLRHGENGLLVDFFNSGEVATSIIIAIEERAEYRILRSEARKTVERYSACRGVQAYAALLRVERVG</sequence>
<dbReference type="PANTHER" id="PTHR46401:SF2">
    <property type="entry name" value="GLYCOSYLTRANSFERASE WBBK-RELATED"/>
    <property type="match status" value="1"/>
</dbReference>
<feature type="region of interest" description="Disordered" evidence="2">
    <location>
        <begin position="1"/>
        <end position="31"/>
    </location>
</feature>
<dbReference type="GO" id="GO:0016757">
    <property type="term" value="F:glycosyltransferase activity"/>
    <property type="evidence" value="ECO:0007669"/>
    <property type="project" value="InterPro"/>
</dbReference>
<feature type="domain" description="Glycosyl transferase family 4" evidence="4">
    <location>
        <begin position="56"/>
        <end position="220"/>
    </location>
</feature>
<dbReference type="Gene3D" id="3.40.50.2000">
    <property type="entry name" value="Glycogen Phosphorylase B"/>
    <property type="match status" value="2"/>
</dbReference>
<dbReference type="EMBL" id="NCTK01000001">
    <property type="protein sequence ID" value="OYQ14049.1"/>
    <property type="molecule type" value="Genomic_DNA"/>
</dbReference>
<dbReference type="SUPFAM" id="SSF53756">
    <property type="entry name" value="UDP-Glycosyltransferase/glycogen phosphorylase"/>
    <property type="match status" value="1"/>
</dbReference>
<evidence type="ECO:0000256" key="1">
    <source>
        <dbReference type="ARBA" id="ARBA00022679"/>
    </source>
</evidence>
<proteinExistence type="predicted"/>
<gene>
    <name evidence="5" type="ORF">B7R77_12830</name>
</gene>